<dbReference type="PANTHER" id="PTHR30023:SF0">
    <property type="entry name" value="PENICILLIN-SENSITIVE CARBOXYPEPTIDASE A"/>
    <property type="match status" value="1"/>
</dbReference>
<dbReference type="EMBL" id="JAOYEY010000035">
    <property type="protein sequence ID" value="MCV9885950.1"/>
    <property type="molecule type" value="Genomic_DNA"/>
</dbReference>
<dbReference type="InterPro" id="IPR000667">
    <property type="entry name" value="Peptidase_S13"/>
</dbReference>
<proteinExistence type="inferred from homology"/>
<name>A0ABT3DFV7_9BACI</name>
<reference evidence="3 4" key="1">
    <citation type="submission" date="2022-10" db="EMBL/GenBank/DDBJ databases">
        <title>Draft genome assembly of moderately radiation resistant bacterium Metabacillus halosaccharovorans.</title>
        <authorList>
            <person name="Pal S."/>
            <person name="Gopinathan A."/>
        </authorList>
    </citation>
    <scope>NUCLEOTIDE SEQUENCE [LARGE SCALE GENOMIC DNA]</scope>
    <source>
        <strain evidence="3 4">VITHBRA001</strain>
    </source>
</reference>
<dbReference type="Gene3D" id="3.40.710.10">
    <property type="entry name" value="DD-peptidase/beta-lactamase superfamily"/>
    <property type="match status" value="2"/>
</dbReference>
<organism evidence="3 4">
    <name type="scientific">Metabacillus halosaccharovorans</name>
    <dbReference type="NCBI Taxonomy" id="930124"/>
    <lineage>
        <taxon>Bacteria</taxon>
        <taxon>Bacillati</taxon>
        <taxon>Bacillota</taxon>
        <taxon>Bacilli</taxon>
        <taxon>Bacillales</taxon>
        <taxon>Bacillaceae</taxon>
        <taxon>Metabacillus</taxon>
    </lineage>
</organism>
<sequence>MMKKTFYLLLLVITTLIASILTSSTTYSLELKAEGITKLESILMNDPMMRGAISGLSVRSASTGEILYSLNGETNLTPASSLKLFTAIAALTILGSDYTFNTEIKTVGKWENKGVLKGNVYIKGGGDPTLTIKDIKMMAKQLRQKGIKTIDGDVIGDDSRYDTVRYSVDLPWTDETAYYGAQISALTASPDEDFDAGTLQIQITPSQKGRAPKIKLFPSTDYVIIHNKASTTEAESEESLKITRVHGKNEVMIEGSIPEDKEMMKEWISIWNPTKYTLALFKKEFAQQGIHVTGKYYSDITPNHSQKLVVHESEPLFEILIPFLKLSNNTIAEMLVKEMGKVTHNQGTWEKGLETEISTLDQLGINVNNTVIRDGSGLSHINTTQVNIITQLLYKAQSKEWFSQLYKALPVSGEEDKLTGGTLRKRMIYSPLKQKVVAKTGTLTNVSSLSGFLETKSGEVVIFSIILNHMAEEEKGKIIEEKILSVLQNWLE</sequence>
<dbReference type="RefSeq" id="WP_264142639.1">
    <property type="nucleotide sequence ID" value="NZ_JAOYEY010000035.1"/>
</dbReference>
<protein>
    <submittedName>
        <fullName evidence="3">D-alanyl-D-alanine carboxypeptidase/D-alanyl-D-alanine-endopeptidase</fullName>
        <ecNumber evidence="3">3.4.16.4</ecNumber>
    </submittedName>
</protein>
<keyword evidence="2 3" id="KW-0378">Hydrolase</keyword>
<dbReference type="NCBIfam" id="TIGR00666">
    <property type="entry name" value="PBP4"/>
    <property type="match status" value="1"/>
</dbReference>
<accession>A0ABT3DFV7</accession>
<dbReference type="Proteomes" id="UP001526147">
    <property type="component" value="Unassembled WGS sequence"/>
</dbReference>
<dbReference type="EC" id="3.4.16.4" evidence="3"/>
<dbReference type="PRINTS" id="PR00922">
    <property type="entry name" value="DADACBPTASE3"/>
</dbReference>
<keyword evidence="4" id="KW-1185">Reference proteome</keyword>
<evidence type="ECO:0000256" key="2">
    <source>
        <dbReference type="ARBA" id="ARBA00022801"/>
    </source>
</evidence>
<dbReference type="GO" id="GO:0009002">
    <property type="term" value="F:serine-type D-Ala-D-Ala carboxypeptidase activity"/>
    <property type="evidence" value="ECO:0007669"/>
    <property type="project" value="UniProtKB-EC"/>
</dbReference>
<dbReference type="SUPFAM" id="SSF56601">
    <property type="entry name" value="beta-lactamase/transpeptidase-like"/>
    <property type="match status" value="1"/>
</dbReference>
<evidence type="ECO:0000313" key="4">
    <source>
        <dbReference type="Proteomes" id="UP001526147"/>
    </source>
</evidence>
<comment type="similarity">
    <text evidence="1">Belongs to the peptidase S13 family.</text>
</comment>
<gene>
    <name evidence="3" type="primary">dacB</name>
    <name evidence="3" type="ORF">OIH86_09795</name>
</gene>
<keyword evidence="3" id="KW-0645">Protease</keyword>
<evidence type="ECO:0000313" key="3">
    <source>
        <dbReference type="EMBL" id="MCV9885950.1"/>
    </source>
</evidence>
<dbReference type="Pfam" id="PF02113">
    <property type="entry name" value="Peptidase_S13"/>
    <property type="match status" value="1"/>
</dbReference>
<dbReference type="Gene3D" id="3.50.80.20">
    <property type="entry name" value="D-Ala-D-Ala carboxypeptidase C, peptidase S13"/>
    <property type="match status" value="1"/>
</dbReference>
<dbReference type="PANTHER" id="PTHR30023">
    <property type="entry name" value="D-ALANYL-D-ALANINE CARBOXYPEPTIDASE"/>
    <property type="match status" value="1"/>
</dbReference>
<evidence type="ECO:0000256" key="1">
    <source>
        <dbReference type="ARBA" id="ARBA00006096"/>
    </source>
</evidence>
<keyword evidence="3" id="KW-0121">Carboxypeptidase</keyword>
<comment type="caution">
    <text evidence="3">The sequence shown here is derived from an EMBL/GenBank/DDBJ whole genome shotgun (WGS) entry which is preliminary data.</text>
</comment>
<dbReference type="InterPro" id="IPR012338">
    <property type="entry name" value="Beta-lactam/transpept-like"/>
</dbReference>